<dbReference type="InterPro" id="IPR051605">
    <property type="entry name" value="CstA"/>
</dbReference>
<feature type="domain" description="CstA N-terminal" evidence="8">
    <location>
        <begin position="363"/>
        <end position="508"/>
    </location>
</feature>
<evidence type="ECO:0000256" key="5">
    <source>
        <dbReference type="ARBA" id="ARBA00022989"/>
    </source>
</evidence>
<evidence type="ECO:0000256" key="1">
    <source>
        <dbReference type="ARBA" id="ARBA00004651"/>
    </source>
</evidence>
<sequence>MNTLVIVLIAAVCLVAAYTLYGRWLAKKWGIDPSAKTPAVLHNDGQDYVPTDGWTVFAHQFSSIAGAGPVTGAIQAAAFGWLPVLLWIILGGIFFGAVTDFGALYASVKNDGKSMGLLIEKYIGKTGRKLFLGFCWLFTLIVMAAFADMVADTFNAYTVTDGVQTLSESASVNGAAGSISLFFILFAAVFGLIQRKMKFTGWKEVAAGLVFTVLAFVCGMNLPIFLGKDMWVYIAFIYIFLAAVLPMWFVMQPRDYMSTFMFIGMIAGAVLGLVFAHPAMNLRPFTGFRNDSLGTLFPILFVTVACGAVSGFHSLVSSGTSSKTVSNEKDMLKVGYGAMVLESLLAVIALCVAGAAASADGTAAVGTPFQIFSSGVAGFLEMFGIPVYVAQSFMTMCVSALAFTTLDSVARIGRMSFQELFSVDNMEQAEGWRKLFCNKYFSTLITLLFGYILTQVGYSNIWPLFGSANQLLSALVLITLCVFLKVTGREMRTLVPPFVIMLVVTFTALVQRLISLAGAFASGTGVFMVEGLQLIVAVLLMILGVTIVVTSVKELVNKKAEDAASVRAARGQQKRPLSGSQA</sequence>
<proteinExistence type="inferred from homology"/>
<protein>
    <submittedName>
        <fullName evidence="9">Carbon starvation protein A</fullName>
    </submittedName>
</protein>
<name>A0A9D1KG76_9FIRM</name>
<dbReference type="GO" id="GO:0009267">
    <property type="term" value="P:cellular response to starvation"/>
    <property type="evidence" value="ECO:0007669"/>
    <property type="project" value="InterPro"/>
</dbReference>
<dbReference type="InterPro" id="IPR003706">
    <property type="entry name" value="CstA_N"/>
</dbReference>
<organism evidence="9 10">
    <name type="scientific">Candidatus Caccovicinus merdipullorum</name>
    <dbReference type="NCBI Taxonomy" id="2840724"/>
    <lineage>
        <taxon>Bacteria</taxon>
        <taxon>Bacillati</taxon>
        <taxon>Bacillota</taxon>
        <taxon>Clostridia</taxon>
        <taxon>Eubacteriales</taxon>
        <taxon>Candidatus Caccovicinus</taxon>
    </lineage>
</organism>
<feature type="transmembrane region" description="Helical" evidence="7">
    <location>
        <begin position="532"/>
        <end position="552"/>
    </location>
</feature>
<keyword evidence="3" id="KW-1003">Cell membrane</keyword>
<dbReference type="GO" id="GO:0005886">
    <property type="term" value="C:plasma membrane"/>
    <property type="evidence" value="ECO:0007669"/>
    <property type="project" value="UniProtKB-SubCell"/>
</dbReference>
<dbReference type="Pfam" id="PF02554">
    <property type="entry name" value="CstA"/>
    <property type="match status" value="2"/>
</dbReference>
<evidence type="ECO:0000256" key="2">
    <source>
        <dbReference type="ARBA" id="ARBA00007755"/>
    </source>
</evidence>
<dbReference type="Proteomes" id="UP000886860">
    <property type="component" value="Unassembled WGS sequence"/>
</dbReference>
<keyword evidence="6 7" id="KW-0472">Membrane</keyword>
<evidence type="ECO:0000259" key="8">
    <source>
        <dbReference type="Pfam" id="PF02554"/>
    </source>
</evidence>
<feature type="transmembrane region" description="Helical" evidence="7">
    <location>
        <begin position="84"/>
        <end position="108"/>
    </location>
</feature>
<reference evidence="9" key="2">
    <citation type="journal article" date="2021" name="PeerJ">
        <title>Extensive microbial diversity within the chicken gut microbiome revealed by metagenomics and culture.</title>
        <authorList>
            <person name="Gilroy R."/>
            <person name="Ravi A."/>
            <person name="Getino M."/>
            <person name="Pursley I."/>
            <person name="Horton D.L."/>
            <person name="Alikhan N.F."/>
            <person name="Baker D."/>
            <person name="Gharbi K."/>
            <person name="Hall N."/>
            <person name="Watson M."/>
            <person name="Adriaenssens E.M."/>
            <person name="Foster-Nyarko E."/>
            <person name="Jarju S."/>
            <person name="Secka A."/>
            <person name="Antonio M."/>
            <person name="Oren A."/>
            <person name="Chaudhuri R.R."/>
            <person name="La Ragione R."/>
            <person name="Hildebrand F."/>
            <person name="Pallen M.J."/>
        </authorList>
    </citation>
    <scope>NUCLEOTIDE SEQUENCE</scope>
    <source>
        <strain evidence="9">CHK123-3438</strain>
    </source>
</reference>
<dbReference type="EMBL" id="DVKS01000067">
    <property type="protein sequence ID" value="HIT41247.1"/>
    <property type="molecule type" value="Genomic_DNA"/>
</dbReference>
<feature type="transmembrane region" description="Helical" evidence="7">
    <location>
        <begin position="205"/>
        <end position="224"/>
    </location>
</feature>
<evidence type="ECO:0000313" key="10">
    <source>
        <dbReference type="Proteomes" id="UP000886860"/>
    </source>
</evidence>
<evidence type="ECO:0000256" key="7">
    <source>
        <dbReference type="SAM" id="Phobius"/>
    </source>
</evidence>
<feature type="transmembrane region" description="Helical" evidence="7">
    <location>
        <begin position="464"/>
        <end position="486"/>
    </location>
</feature>
<evidence type="ECO:0000256" key="4">
    <source>
        <dbReference type="ARBA" id="ARBA00022692"/>
    </source>
</evidence>
<dbReference type="PANTHER" id="PTHR30252:SF0">
    <property type="entry name" value="PEPTIDE TRANSPORTER CSTA"/>
    <property type="match status" value="1"/>
</dbReference>
<feature type="transmembrane region" description="Helical" evidence="7">
    <location>
        <begin position="336"/>
        <end position="357"/>
    </location>
</feature>
<comment type="similarity">
    <text evidence="2">Belongs to the peptide transporter carbon starvation (CstA) (TC 2.A.114) family.</text>
</comment>
<feature type="transmembrane region" description="Helical" evidence="7">
    <location>
        <begin position="171"/>
        <end position="193"/>
    </location>
</feature>
<reference evidence="9" key="1">
    <citation type="submission" date="2020-10" db="EMBL/GenBank/DDBJ databases">
        <authorList>
            <person name="Gilroy R."/>
        </authorList>
    </citation>
    <scope>NUCLEOTIDE SEQUENCE</scope>
    <source>
        <strain evidence="9">CHK123-3438</strain>
    </source>
</reference>
<feature type="transmembrane region" description="Helical" evidence="7">
    <location>
        <begin position="129"/>
        <end position="151"/>
    </location>
</feature>
<feature type="transmembrane region" description="Helical" evidence="7">
    <location>
        <begin position="498"/>
        <end position="520"/>
    </location>
</feature>
<accession>A0A9D1KG76</accession>
<feature type="transmembrane region" description="Helical" evidence="7">
    <location>
        <begin position="440"/>
        <end position="458"/>
    </location>
</feature>
<dbReference type="AlphaFoldDB" id="A0A9D1KG76"/>
<evidence type="ECO:0000313" key="9">
    <source>
        <dbReference type="EMBL" id="HIT41247.1"/>
    </source>
</evidence>
<keyword evidence="4 7" id="KW-0812">Transmembrane</keyword>
<evidence type="ECO:0000256" key="6">
    <source>
        <dbReference type="ARBA" id="ARBA00023136"/>
    </source>
</evidence>
<feature type="transmembrane region" description="Helical" evidence="7">
    <location>
        <begin position="369"/>
        <end position="389"/>
    </location>
</feature>
<comment type="caution">
    <text evidence="9">The sequence shown here is derived from an EMBL/GenBank/DDBJ whole genome shotgun (WGS) entry which is preliminary data.</text>
</comment>
<keyword evidence="5 7" id="KW-1133">Transmembrane helix</keyword>
<feature type="transmembrane region" description="Helical" evidence="7">
    <location>
        <begin position="296"/>
        <end position="316"/>
    </location>
</feature>
<feature type="domain" description="CstA N-terminal" evidence="8">
    <location>
        <begin position="2"/>
        <end position="355"/>
    </location>
</feature>
<gene>
    <name evidence="9" type="ORF">IAB60_03935</name>
</gene>
<feature type="transmembrane region" description="Helical" evidence="7">
    <location>
        <begin position="256"/>
        <end position="276"/>
    </location>
</feature>
<comment type="subcellular location">
    <subcellularLocation>
        <location evidence="1">Cell membrane</location>
        <topology evidence="1">Multi-pass membrane protein</topology>
    </subcellularLocation>
</comment>
<evidence type="ECO:0000256" key="3">
    <source>
        <dbReference type="ARBA" id="ARBA00022475"/>
    </source>
</evidence>
<feature type="transmembrane region" description="Helical" evidence="7">
    <location>
        <begin position="230"/>
        <end position="249"/>
    </location>
</feature>
<dbReference type="PANTHER" id="PTHR30252">
    <property type="entry name" value="INNER MEMBRANE PEPTIDE TRANSPORTER"/>
    <property type="match status" value="1"/>
</dbReference>